<dbReference type="AlphaFoldDB" id="A0A146K7I9"/>
<protein>
    <submittedName>
        <fullName evidence="9">Basal body protein</fullName>
    </submittedName>
</protein>
<keyword evidence="6" id="KW-0206">Cytoskeleton</keyword>
<organism evidence="9">
    <name type="scientific">Trepomonas sp. PC1</name>
    <dbReference type="NCBI Taxonomy" id="1076344"/>
    <lineage>
        <taxon>Eukaryota</taxon>
        <taxon>Metamonada</taxon>
        <taxon>Diplomonadida</taxon>
        <taxon>Hexamitidae</taxon>
        <taxon>Hexamitinae</taxon>
        <taxon>Trepomonas</taxon>
    </lineage>
</organism>
<evidence type="ECO:0000313" key="9">
    <source>
        <dbReference type="EMBL" id="JAP92597.1"/>
    </source>
</evidence>
<dbReference type="InterPro" id="IPR006606">
    <property type="entry name" value="BBL5"/>
</dbReference>
<keyword evidence="7" id="KW-0966">Cell projection</keyword>
<keyword evidence="5" id="KW-0969">Cilium</keyword>
<evidence type="ECO:0000259" key="8">
    <source>
        <dbReference type="Pfam" id="PF07289"/>
    </source>
</evidence>
<evidence type="ECO:0000256" key="6">
    <source>
        <dbReference type="ARBA" id="ARBA00023212"/>
    </source>
</evidence>
<dbReference type="InterPro" id="IPR014003">
    <property type="entry name" value="BBS5_PH"/>
</dbReference>
<evidence type="ECO:0000256" key="7">
    <source>
        <dbReference type="ARBA" id="ARBA00023273"/>
    </source>
</evidence>
<dbReference type="GO" id="GO:0060271">
    <property type="term" value="P:cilium assembly"/>
    <property type="evidence" value="ECO:0007669"/>
    <property type="project" value="TreeGrafter"/>
</dbReference>
<dbReference type="EMBL" id="GDID01004009">
    <property type="protein sequence ID" value="JAP92597.1"/>
    <property type="molecule type" value="Transcribed_RNA"/>
</dbReference>
<dbReference type="PANTHER" id="PTHR21351:SF0">
    <property type="entry name" value="BARDET-BIEDL SYNDROME 5 PROTEIN"/>
    <property type="match status" value="1"/>
</dbReference>
<proteinExistence type="inferred from homology"/>
<sequence length="319" mass="36872">ENFDTNSPDKQLQFDIAAKDLLLVPGEKALYQTRNVVDIFQTKNFSDDNYQGQMTVTNLRVIFSLDNNPSTNISIGFNCVFKILAGNVDLQAVGPNKIIQQDRTLILQCQNQQQKFKFEFLPRGSRQIFDVLQTSYRAYDTSRPFRNTKTRQNINNYLLDKEYIEKQFKDVQFSSVLVQQPTPGTLLLTNFRVVWFSGQLNILSPYIDIKSIILQDEIKITTGQPDGSQTDFIFKLKPFTVNSEELFGQIVGKIIVARQKPFYGVELEEKEAKESQLFFEKKTEKTVQIMKLDVKKYIYDDEEVKGIVYNDELGVAFEE</sequence>
<gene>
    <name evidence="9" type="ORF">TPC1_15409</name>
</gene>
<evidence type="ECO:0000256" key="3">
    <source>
        <dbReference type="ARBA" id="ARBA00005822"/>
    </source>
</evidence>
<dbReference type="Pfam" id="PF07289">
    <property type="entry name" value="BBL5"/>
    <property type="match status" value="1"/>
</dbReference>
<accession>A0A146K7I9</accession>
<dbReference type="GO" id="GO:0036064">
    <property type="term" value="C:ciliary basal body"/>
    <property type="evidence" value="ECO:0007669"/>
    <property type="project" value="TreeGrafter"/>
</dbReference>
<dbReference type="GO" id="GO:0034464">
    <property type="term" value="C:BBSome"/>
    <property type="evidence" value="ECO:0007669"/>
    <property type="project" value="InterPro"/>
</dbReference>
<comment type="similarity">
    <text evidence="3">Belongs to the BBS5 family.</text>
</comment>
<name>A0A146K7I9_9EUKA</name>
<comment type="subcellular location">
    <subcellularLocation>
        <location evidence="1">Cell projection</location>
        <location evidence="1">Cilium</location>
    </subcellularLocation>
    <subcellularLocation>
        <location evidence="2">Cytoplasm</location>
        <location evidence="2">Cytoskeleton</location>
    </subcellularLocation>
</comment>
<evidence type="ECO:0000256" key="1">
    <source>
        <dbReference type="ARBA" id="ARBA00004138"/>
    </source>
</evidence>
<feature type="domain" description="BBSome complex member BBS5 PH" evidence="8">
    <location>
        <begin position="9"/>
        <end position="319"/>
    </location>
</feature>
<evidence type="ECO:0000256" key="4">
    <source>
        <dbReference type="ARBA" id="ARBA00022490"/>
    </source>
</evidence>
<dbReference type="PANTHER" id="PTHR21351">
    <property type="entry name" value="BARDET-BIEDL SYNDROME PROTEIN 5"/>
    <property type="match status" value="1"/>
</dbReference>
<evidence type="ECO:0000256" key="2">
    <source>
        <dbReference type="ARBA" id="ARBA00004245"/>
    </source>
</evidence>
<keyword evidence="4" id="KW-0963">Cytoplasm</keyword>
<dbReference type="GO" id="GO:0032266">
    <property type="term" value="F:phosphatidylinositol-3-phosphate binding"/>
    <property type="evidence" value="ECO:0007669"/>
    <property type="project" value="TreeGrafter"/>
</dbReference>
<feature type="non-terminal residue" evidence="9">
    <location>
        <position position="1"/>
    </location>
</feature>
<reference evidence="9" key="1">
    <citation type="submission" date="2015-07" db="EMBL/GenBank/DDBJ databases">
        <title>Adaptation to a free-living lifestyle via gene acquisitions in the diplomonad Trepomonas sp. PC1.</title>
        <authorList>
            <person name="Xu F."/>
            <person name="Jerlstrom-Hultqvist J."/>
            <person name="Kolisko M."/>
            <person name="Simpson A.G.B."/>
            <person name="Roger A.J."/>
            <person name="Svard S.G."/>
            <person name="Andersson J.O."/>
        </authorList>
    </citation>
    <scope>NUCLEOTIDE SEQUENCE</scope>
    <source>
        <strain evidence="9">PC1</strain>
    </source>
</reference>
<evidence type="ECO:0000256" key="5">
    <source>
        <dbReference type="ARBA" id="ARBA00023069"/>
    </source>
</evidence>